<dbReference type="InterPro" id="IPR022740">
    <property type="entry name" value="Polyphenol_oxidase_C"/>
</dbReference>
<evidence type="ECO:0000256" key="9">
    <source>
        <dbReference type="PIRSR" id="PIRSR000290-3"/>
    </source>
</evidence>
<feature type="binding site" evidence="7">
    <location>
        <position position="339"/>
    </location>
    <ligand>
        <name>Cu cation</name>
        <dbReference type="ChEBI" id="CHEBI:23378"/>
        <label>B</label>
    </ligand>
</feature>
<evidence type="ECO:0000256" key="10">
    <source>
        <dbReference type="SAM" id="MobiDB-lite"/>
    </source>
</evidence>
<dbReference type="Pfam" id="PF12142">
    <property type="entry name" value="PPO1_DWL"/>
    <property type="match status" value="1"/>
</dbReference>
<organism evidence="13 14">
    <name type="scientific">Linum trigynum</name>
    <dbReference type="NCBI Taxonomy" id="586398"/>
    <lineage>
        <taxon>Eukaryota</taxon>
        <taxon>Viridiplantae</taxon>
        <taxon>Streptophyta</taxon>
        <taxon>Embryophyta</taxon>
        <taxon>Tracheophyta</taxon>
        <taxon>Spermatophyta</taxon>
        <taxon>Magnoliopsida</taxon>
        <taxon>eudicotyledons</taxon>
        <taxon>Gunneridae</taxon>
        <taxon>Pentapetalae</taxon>
        <taxon>rosids</taxon>
        <taxon>fabids</taxon>
        <taxon>Malpighiales</taxon>
        <taxon>Linaceae</taxon>
        <taxon>Linum</taxon>
    </lineage>
</organism>
<sequence>MASLTSLISSPPSSTNNIFPKTSQLSAPIGRLQTLRKSQLAVTCKSSNGRSDPFDEVLAAAAAASRRDVLLGLGAGLYGAAGAFATDPFSAAFARPIDGPSQDVCKLATPSPGNPLQIECCPPAMAGRESKPFQFPSPSEPKRIRRPAHLASQDKEYVEKYKLAMKRMKCLPPEDPRSFFQQAKVHCAYCNGSYVQSSHTNLGLQIHFSWLFLPFHRMYLHFYERILGSLIQDPTFALPFWNWDHEDGMAIAEMFKDPESPLFDGLRNVHHLPSNKPLDLRWDRVTEDKPFERIRDDNYARVYELMVSGAQRRLEFFGPKYRAGDPPPAGGGGTSERLHNMAHLWTGGHNQQFGEDMGNFYSAGRDPIFYVHHCNVDRLWNVWKTIGNYRFDFDDYDYLNTSFLFYDENRELIKIKVKDVLDPQALGLEYEERPIPWRNSRPVPTAVNAARTATASAFGGGPAEAQAAVGPRQVDPSKLTSLSAFPLVLEKVTSVMVPRPKKGRTAKEKAAASEILVVEGIELEGDKVVMFEVVVNDDPDNPSGPSNSEFAGSFLNIPHVHGNNGHNKFVTGLRMDITELLEDIGAENDDQILVTLVPKKSDGPVTIGGFKIEYSS</sequence>
<dbReference type="Gene3D" id="1.10.1280.10">
    <property type="entry name" value="Di-copper center containing domain from catechol oxidase"/>
    <property type="match status" value="1"/>
</dbReference>
<feature type="disulfide bond" evidence="8">
    <location>
        <begin position="120"/>
        <end position="187"/>
    </location>
</feature>
<dbReference type="GO" id="GO:0004097">
    <property type="term" value="F:catechol oxidase activity"/>
    <property type="evidence" value="ECO:0007669"/>
    <property type="project" value="InterPro"/>
</dbReference>
<evidence type="ECO:0000256" key="7">
    <source>
        <dbReference type="PIRSR" id="PIRSR000290-1"/>
    </source>
</evidence>
<keyword evidence="6 8" id="KW-1015">Disulfide bond</keyword>
<dbReference type="InterPro" id="IPR002227">
    <property type="entry name" value="Tyrosinase_Cu-bd"/>
</dbReference>
<evidence type="ECO:0000313" key="14">
    <source>
        <dbReference type="Proteomes" id="UP001497516"/>
    </source>
</evidence>
<proteinExistence type="inferred from homology"/>
<dbReference type="PIRSF" id="PIRSF000290">
    <property type="entry name" value="PPO_plant"/>
    <property type="match status" value="1"/>
</dbReference>
<evidence type="ECO:0000259" key="11">
    <source>
        <dbReference type="PROSITE" id="PS00497"/>
    </source>
</evidence>
<feature type="compositionally biased region" description="Low complexity" evidence="10">
    <location>
        <begin position="1"/>
        <end position="18"/>
    </location>
</feature>
<keyword evidence="5 7" id="KW-0186">Copper</keyword>
<dbReference type="SUPFAM" id="SSF48056">
    <property type="entry name" value="Di-copper centre-containing domain"/>
    <property type="match status" value="1"/>
</dbReference>
<reference evidence="13 14" key="1">
    <citation type="submission" date="2024-04" db="EMBL/GenBank/DDBJ databases">
        <authorList>
            <person name="Fracassetti M."/>
        </authorList>
    </citation>
    <scope>NUCLEOTIDE SEQUENCE [LARGE SCALE GENOMIC DNA]</scope>
</reference>
<evidence type="ECO:0000256" key="3">
    <source>
        <dbReference type="ARBA" id="ARBA00022784"/>
    </source>
</evidence>
<dbReference type="Pfam" id="PF12143">
    <property type="entry name" value="PPO1_KFDV"/>
    <property type="match status" value="1"/>
</dbReference>
<keyword evidence="14" id="KW-1185">Reference proteome</keyword>
<feature type="disulfide bond" evidence="8">
    <location>
        <begin position="105"/>
        <end position="121"/>
    </location>
</feature>
<comment type="cofactor">
    <cofactor evidence="7">
        <name>Cu(2+)</name>
        <dbReference type="ChEBI" id="CHEBI:29036"/>
    </cofactor>
    <text evidence="7">Binds 2 copper ions per subunit.</text>
</comment>
<dbReference type="GO" id="GO:0046148">
    <property type="term" value="P:pigment biosynthetic process"/>
    <property type="evidence" value="ECO:0007669"/>
    <property type="project" value="InterPro"/>
</dbReference>
<evidence type="ECO:0000259" key="12">
    <source>
        <dbReference type="PROSITE" id="PS00498"/>
    </source>
</evidence>
<feature type="domain" description="Tyrosinase copper-binding" evidence="11">
    <location>
        <begin position="207"/>
        <end position="224"/>
    </location>
</feature>
<feature type="binding site" evidence="7">
    <location>
        <position position="343"/>
    </location>
    <ligand>
        <name>Cu cation</name>
        <dbReference type="ChEBI" id="CHEBI:23378"/>
        <label>B</label>
    </ligand>
</feature>
<dbReference type="GO" id="GO:0046872">
    <property type="term" value="F:metal ion binding"/>
    <property type="evidence" value="ECO:0007669"/>
    <property type="project" value="UniProtKB-KW"/>
</dbReference>
<dbReference type="InterPro" id="IPR022739">
    <property type="entry name" value="Polyphenol_oxidase_cen"/>
</dbReference>
<dbReference type="InterPro" id="IPR008922">
    <property type="entry name" value="Di-copper_centre_dom_sf"/>
</dbReference>
<keyword evidence="3" id="KW-0883">Thioether bond</keyword>
<protein>
    <recommendedName>
        <fullName evidence="11 12">Tyrosinase copper-binding domain-containing protein</fullName>
    </recommendedName>
</protein>
<keyword evidence="4" id="KW-0560">Oxidoreductase</keyword>
<dbReference type="AlphaFoldDB" id="A0AAV2DU16"/>
<dbReference type="PROSITE" id="PS00497">
    <property type="entry name" value="TYROSINASE_1"/>
    <property type="match status" value="1"/>
</dbReference>
<dbReference type="PROSITE" id="PS00498">
    <property type="entry name" value="TYROSINASE_2"/>
    <property type="match status" value="1"/>
</dbReference>
<evidence type="ECO:0000256" key="8">
    <source>
        <dbReference type="PIRSR" id="PIRSR000290-2"/>
    </source>
</evidence>
<evidence type="ECO:0000256" key="1">
    <source>
        <dbReference type="ARBA" id="ARBA00009928"/>
    </source>
</evidence>
<dbReference type="Proteomes" id="UP001497516">
    <property type="component" value="Chromosome 3"/>
</dbReference>
<dbReference type="PRINTS" id="PR00092">
    <property type="entry name" value="TYROSINASE"/>
</dbReference>
<feature type="binding site" evidence="7">
    <location>
        <position position="373"/>
    </location>
    <ligand>
        <name>Cu cation</name>
        <dbReference type="ChEBI" id="CHEBI:23378"/>
        <label>B</label>
    </ligand>
</feature>
<accession>A0AAV2DU16</accession>
<feature type="binding site" evidence="7">
    <location>
        <position position="207"/>
    </location>
    <ligand>
        <name>Cu cation</name>
        <dbReference type="ChEBI" id="CHEBI:23378"/>
        <label>A</label>
    </ligand>
</feature>
<feature type="cross-link" description="2'-(S-cysteinyl)-histidine (Cys-His)" evidence="9">
    <location>
        <begin position="190"/>
        <end position="207"/>
    </location>
</feature>
<dbReference type="InterPro" id="IPR050316">
    <property type="entry name" value="Tyrosinase/Hemocyanin"/>
</dbReference>
<evidence type="ECO:0000256" key="4">
    <source>
        <dbReference type="ARBA" id="ARBA00023002"/>
    </source>
</evidence>
<feature type="domain" description="Tyrosinase copper-binding" evidence="12">
    <location>
        <begin position="366"/>
        <end position="377"/>
    </location>
</feature>
<feature type="binding site" evidence="7">
    <location>
        <position position="186"/>
    </location>
    <ligand>
        <name>Cu cation</name>
        <dbReference type="ChEBI" id="CHEBI:23378"/>
        <label>A</label>
    </ligand>
</feature>
<name>A0AAV2DU16_9ROSI</name>
<feature type="binding site" evidence="7">
    <location>
        <position position="216"/>
    </location>
    <ligand>
        <name>Cu cation</name>
        <dbReference type="ChEBI" id="CHEBI:23378"/>
        <label>A</label>
    </ligand>
</feature>
<evidence type="ECO:0000256" key="5">
    <source>
        <dbReference type="ARBA" id="ARBA00023008"/>
    </source>
</evidence>
<evidence type="ECO:0000313" key="13">
    <source>
        <dbReference type="EMBL" id="CAL1377176.1"/>
    </source>
</evidence>
<evidence type="ECO:0000256" key="2">
    <source>
        <dbReference type="ARBA" id="ARBA00022723"/>
    </source>
</evidence>
<dbReference type="PANTHER" id="PTHR11474:SF76">
    <property type="entry name" value="SHKT DOMAIN-CONTAINING PROTEIN"/>
    <property type="match status" value="1"/>
</dbReference>
<evidence type="ECO:0000256" key="6">
    <source>
        <dbReference type="ARBA" id="ARBA00023157"/>
    </source>
</evidence>
<feature type="region of interest" description="Disordered" evidence="10">
    <location>
        <begin position="1"/>
        <end position="22"/>
    </location>
</feature>
<dbReference type="PANTHER" id="PTHR11474">
    <property type="entry name" value="TYROSINASE FAMILY MEMBER"/>
    <property type="match status" value="1"/>
</dbReference>
<dbReference type="EMBL" id="OZ034816">
    <property type="protein sequence ID" value="CAL1377176.1"/>
    <property type="molecule type" value="Genomic_DNA"/>
</dbReference>
<dbReference type="InterPro" id="IPR016213">
    <property type="entry name" value="Polyphenol_oxidase"/>
</dbReference>
<gene>
    <name evidence="13" type="ORF">LTRI10_LOCUS18845</name>
</gene>
<keyword evidence="2 7" id="KW-0479">Metal-binding</keyword>
<comment type="similarity">
    <text evidence="1">Belongs to the tyrosinase family.</text>
</comment>
<dbReference type="Pfam" id="PF00264">
    <property type="entry name" value="Tyrosinase"/>
    <property type="match status" value="1"/>
</dbReference>